<protein>
    <submittedName>
        <fullName evidence="1">Uncharacterized protein</fullName>
    </submittedName>
</protein>
<dbReference type="Proteomes" id="UP001519460">
    <property type="component" value="Unassembled WGS sequence"/>
</dbReference>
<keyword evidence="2" id="KW-1185">Reference proteome</keyword>
<dbReference type="AlphaFoldDB" id="A0ABD0JS79"/>
<reference evidence="1 2" key="1">
    <citation type="journal article" date="2023" name="Sci. Data">
        <title>Genome assembly of the Korean intertidal mud-creeper Batillaria attramentaria.</title>
        <authorList>
            <person name="Patra A.K."/>
            <person name="Ho P.T."/>
            <person name="Jun S."/>
            <person name="Lee S.J."/>
            <person name="Kim Y."/>
            <person name="Won Y.J."/>
        </authorList>
    </citation>
    <scope>NUCLEOTIDE SEQUENCE [LARGE SCALE GENOMIC DNA]</scope>
    <source>
        <strain evidence="1">Wonlab-2016</strain>
    </source>
</reference>
<organism evidence="1 2">
    <name type="scientific">Batillaria attramentaria</name>
    <dbReference type="NCBI Taxonomy" id="370345"/>
    <lineage>
        <taxon>Eukaryota</taxon>
        <taxon>Metazoa</taxon>
        <taxon>Spiralia</taxon>
        <taxon>Lophotrochozoa</taxon>
        <taxon>Mollusca</taxon>
        <taxon>Gastropoda</taxon>
        <taxon>Caenogastropoda</taxon>
        <taxon>Sorbeoconcha</taxon>
        <taxon>Cerithioidea</taxon>
        <taxon>Batillariidae</taxon>
        <taxon>Batillaria</taxon>
    </lineage>
</organism>
<sequence length="106" mass="11801">MVPEHSFVTSLLAGDVQPVYTCSRRFYKVFDLTHSDKGRGFLLNAKVSLLVIRQGVPGNLFLEMGSVLTERQPPTLWEGNVLVSETRFVTEGFSNLSLNSVALKKN</sequence>
<comment type="caution">
    <text evidence="1">The sequence shown here is derived from an EMBL/GenBank/DDBJ whole genome shotgun (WGS) entry which is preliminary data.</text>
</comment>
<evidence type="ECO:0000313" key="2">
    <source>
        <dbReference type="Proteomes" id="UP001519460"/>
    </source>
</evidence>
<name>A0ABD0JS79_9CAEN</name>
<dbReference type="EMBL" id="JACVVK020000347">
    <property type="protein sequence ID" value="KAK7477540.1"/>
    <property type="molecule type" value="Genomic_DNA"/>
</dbReference>
<gene>
    <name evidence="1" type="ORF">BaRGS_00031225</name>
</gene>
<evidence type="ECO:0000313" key="1">
    <source>
        <dbReference type="EMBL" id="KAK7477540.1"/>
    </source>
</evidence>
<accession>A0ABD0JS79</accession>
<proteinExistence type="predicted"/>